<dbReference type="PRINTS" id="PR00081">
    <property type="entry name" value="GDHRDH"/>
</dbReference>
<dbReference type="RefSeq" id="WP_394844181.1">
    <property type="nucleotide sequence ID" value="NZ_CP089982.1"/>
</dbReference>
<evidence type="ECO:0000313" key="2">
    <source>
        <dbReference type="EMBL" id="WXA93581.1"/>
    </source>
</evidence>
<dbReference type="NCBIfam" id="NF005559">
    <property type="entry name" value="PRK07231.1"/>
    <property type="match status" value="1"/>
</dbReference>
<accession>A0ABZ2K4F4</accession>
<comment type="similarity">
    <text evidence="1">Belongs to the short-chain dehydrogenases/reductases (SDR) family.</text>
</comment>
<reference evidence="2 3" key="1">
    <citation type="submission" date="2021-12" db="EMBL/GenBank/DDBJ databases">
        <title>Discovery of the Pendulisporaceae a myxobacterial family with distinct sporulation behavior and unique specialized metabolism.</title>
        <authorList>
            <person name="Garcia R."/>
            <person name="Popoff A."/>
            <person name="Bader C.D."/>
            <person name="Loehr J."/>
            <person name="Walesch S."/>
            <person name="Walt C."/>
            <person name="Boldt J."/>
            <person name="Bunk B."/>
            <person name="Haeckl F.J.F.P.J."/>
            <person name="Gunesch A.P."/>
            <person name="Birkelbach J."/>
            <person name="Nuebel U."/>
            <person name="Pietschmann T."/>
            <person name="Bach T."/>
            <person name="Mueller R."/>
        </authorList>
    </citation>
    <scope>NUCLEOTIDE SEQUENCE [LARGE SCALE GENOMIC DNA]</scope>
    <source>
        <strain evidence="2 3">MSr12523</strain>
    </source>
</reference>
<dbReference type="Proteomes" id="UP001379533">
    <property type="component" value="Chromosome"/>
</dbReference>
<dbReference type="InterPro" id="IPR036291">
    <property type="entry name" value="NAD(P)-bd_dom_sf"/>
</dbReference>
<dbReference type="PANTHER" id="PTHR42760:SF40">
    <property type="entry name" value="3-OXOACYL-[ACYL-CARRIER-PROTEIN] REDUCTASE, CHLOROPLASTIC"/>
    <property type="match status" value="1"/>
</dbReference>
<keyword evidence="3" id="KW-1185">Reference proteome</keyword>
<dbReference type="GO" id="GO:0047936">
    <property type="term" value="F:glucose 1-dehydrogenase [NAD(P)+] activity"/>
    <property type="evidence" value="ECO:0007669"/>
    <property type="project" value="UniProtKB-EC"/>
</dbReference>
<dbReference type="SUPFAM" id="SSF51735">
    <property type="entry name" value="NAD(P)-binding Rossmann-fold domains"/>
    <property type="match status" value="1"/>
</dbReference>
<dbReference type="EMBL" id="CP089982">
    <property type="protein sequence ID" value="WXA93581.1"/>
    <property type="molecule type" value="Genomic_DNA"/>
</dbReference>
<dbReference type="InterPro" id="IPR002347">
    <property type="entry name" value="SDR_fam"/>
</dbReference>
<name>A0ABZ2K4F4_9BACT</name>
<dbReference type="InterPro" id="IPR020904">
    <property type="entry name" value="Sc_DH/Rdtase_CS"/>
</dbReference>
<proteinExistence type="inferred from homology"/>
<evidence type="ECO:0000256" key="1">
    <source>
        <dbReference type="ARBA" id="ARBA00006484"/>
    </source>
</evidence>
<dbReference type="PROSITE" id="PS00061">
    <property type="entry name" value="ADH_SHORT"/>
    <property type="match status" value="1"/>
</dbReference>
<sequence length="252" mass="26109">MFDLIGKRALVTGASRGIGRAIAVALAKHGADVAVHARTTEALNGVATEIAGMKRTAPMLAANVADPEATERLVAEAIAKLGGLDILVNNAGGSYTSSPVSVLEVSLENWNHTLAWNATSMFVLMRAAGAHMVEQRRGSIINVASVGGLRGSRSSASYGAAKAAVISMTRIAAVDWAAAGVRVNALCPGWTATDLTRPLRESDDVNQRIVASIPMRRWAAPEELAAPALFLASDASSYMTGQTLVVDGGMSA</sequence>
<dbReference type="Gene3D" id="3.40.50.720">
    <property type="entry name" value="NAD(P)-binding Rossmann-like Domain"/>
    <property type="match status" value="1"/>
</dbReference>
<dbReference type="EC" id="1.1.1.47" evidence="2"/>
<evidence type="ECO:0000313" key="3">
    <source>
        <dbReference type="Proteomes" id="UP001379533"/>
    </source>
</evidence>
<organism evidence="2 3">
    <name type="scientific">Pendulispora brunnea</name>
    <dbReference type="NCBI Taxonomy" id="2905690"/>
    <lineage>
        <taxon>Bacteria</taxon>
        <taxon>Pseudomonadati</taxon>
        <taxon>Myxococcota</taxon>
        <taxon>Myxococcia</taxon>
        <taxon>Myxococcales</taxon>
        <taxon>Sorangiineae</taxon>
        <taxon>Pendulisporaceae</taxon>
        <taxon>Pendulispora</taxon>
    </lineage>
</organism>
<dbReference type="Pfam" id="PF13561">
    <property type="entry name" value="adh_short_C2"/>
    <property type="match status" value="1"/>
</dbReference>
<dbReference type="PANTHER" id="PTHR42760">
    <property type="entry name" value="SHORT-CHAIN DEHYDROGENASES/REDUCTASES FAMILY MEMBER"/>
    <property type="match status" value="1"/>
</dbReference>
<keyword evidence="2" id="KW-0560">Oxidoreductase</keyword>
<gene>
    <name evidence="2" type="ORF">LZC95_44905</name>
</gene>
<protein>
    <submittedName>
        <fullName evidence="2">Glucose 1-dehydrogenase</fullName>
        <ecNumber evidence="2">1.1.1.47</ecNumber>
    </submittedName>
</protein>
<dbReference type="PRINTS" id="PR00080">
    <property type="entry name" value="SDRFAMILY"/>
</dbReference>